<organism evidence="2 3">
    <name type="scientific">Archangium lansingense</name>
    <dbReference type="NCBI Taxonomy" id="2995310"/>
    <lineage>
        <taxon>Bacteria</taxon>
        <taxon>Pseudomonadati</taxon>
        <taxon>Myxococcota</taxon>
        <taxon>Myxococcia</taxon>
        <taxon>Myxococcales</taxon>
        <taxon>Cystobacterineae</taxon>
        <taxon>Archangiaceae</taxon>
        <taxon>Archangium</taxon>
    </lineage>
</organism>
<dbReference type="InterPro" id="IPR011050">
    <property type="entry name" value="Pectin_lyase_fold/virulence"/>
</dbReference>
<reference evidence="2 3" key="1">
    <citation type="submission" date="2022-11" db="EMBL/GenBank/DDBJ databases">
        <title>Minimal conservation of predation-associated metabolite biosynthetic gene clusters underscores biosynthetic potential of Myxococcota including descriptions for ten novel species: Archangium lansinium sp. nov., Myxococcus landrumus sp. nov., Nannocystis bai.</title>
        <authorList>
            <person name="Ahearne A."/>
            <person name="Stevens C."/>
            <person name="Phillips K."/>
        </authorList>
    </citation>
    <scope>NUCLEOTIDE SEQUENCE [LARGE SCALE GENOMIC DNA]</scope>
    <source>
        <strain evidence="2 3">MIWBW</strain>
    </source>
</reference>
<evidence type="ECO:0000313" key="2">
    <source>
        <dbReference type="EMBL" id="MCY1075238.1"/>
    </source>
</evidence>
<name>A0ABT4A0R1_9BACT</name>
<evidence type="ECO:0000313" key="3">
    <source>
        <dbReference type="Proteomes" id="UP001207654"/>
    </source>
</evidence>
<dbReference type="SUPFAM" id="SSF51126">
    <property type="entry name" value="Pectin lyase-like"/>
    <property type="match status" value="1"/>
</dbReference>
<protein>
    <recommendedName>
        <fullName evidence="4">DUF1565 domain-containing protein</fullName>
    </recommendedName>
</protein>
<keyword evidence="1" id="KW-0732">Signal</keyword>
<feature type="signal peptide" evidence="1">
    <location>
        <begin position="1"/>
        <end position="18"/>
    </location>
</feature>
<dbReference type="Proteomes" id="UP001207654">
    <property type="component" value="Unassembled WGS sequence"/>
</dbReference>
<proteinExistence type="predicted"/>
<comment type="caution">
    <text evidence="2">The sequence shown here is derived from an EMBL/GenBank/DDBJ whole genome shotgun (WGS) entry which is preliminary data.</text>
</comment>
<evidence type="ECO:0000256" key="1">
    <source>
        <dbReference type="SAM" id="SignalP"/>
    </source>
</evidence>
<dbReference type="InterPro" id="IPR012334">
    <property type="entry name" value="Pectin_lyas_fold"/>
</dbReference>
<keyword evidence="3" id="KW-1185">Reference proteome</keyword>
<dbReference type="RefSeq" id="WP_267534180.1">
    <property type="nucleotide sequence ID" value="NZ_JAPNKA010000001.1"/>
</dbReference>
<sequence length="441" mass="45344">MLRCLLMIACLTFVPCCASSGMIPTGEPAGRAEVWVDGTRSEAGDGSRTRPFASLSEALARVQEGGPPVRVHLAPGRYRGPFVLPAGLELVGAGEGSVLYGEGAEPVIRAPGGVLLKDLAFEAEGKGAVGVLLVGGSRAEVREATFTGAFKKGVEARDAEVELESVRFRGLVTALYQEAGRVRLRHVSVEGGSEAGLFVQRGTLRLEDVTVTGHEYGLQSMKATLEGRGFTSVRALRAGLALVGSQVELEDTVVLDSGGFGGVSLLASETVLRGLRVEGGEEYGVSVSRGRLQLERAVITGLKTRDGDAGDGLHLRDAQVEVEGLLVREVAGVGVLAAQGSQVVLREVSLEACREAGVWAETLGQVTAVGLEVRGSGGPALVALEDGVLRVDALTARDNAAGLVKADCQGATGVTLSRVTGQGVGTATGPGLACVVTSPSP</sequence>
<gene>
    <name evidence="2" type="ORF">OV287_12110</name>
</gene>
<accession>A0ABT4A0R1</accession>
<dbReference type="EMBL" id="JAPNKA010000001">
    <property type="protein sequence ID" value="MCY1075238.1"/>
    <property type="molecule type" value="Genomic_DNA"/>
</dbReference>
<feature type="chain" id="PRO_5046350370" description="DUF1565 domain-containing protein" evidence="1">
    <location>
        <begin position="19"/>
        <end position="441"/>
    </location>
</feature>
<dbReference type="Gene3D" id="2.160.20.10">
    <property type="entry name" value="Single-stranded right-handed beta-helix, Pectin lyase-like"/>
    <property type="match status" value="1"/>
</dbReference>
<evidence type="ECO:0008006" key="4">
    <source>
        <dbReference type="Google" id="ProtNLM"/>
    </source>
</evidence>